<evidence type="ECO:0000259" key="9">
    <source>
        <dbReference type="SMART" id="SM00762"/>
    </source>
</evidence>
<dbReference type="EMBL" id="BPWL01000007">
    <property type="protein sequence ID" value="GJJ12454.1"/>
    <property type="molecule type" value="Genomic_DNA"/>
</dbReference>
<evidence type="ECO:0000256" key="3">
    <source>
        <dbReference type="ARBA" id="ARBA00020975"/>
    </source>
</evidence>
<evidence type="ECO:0000256" key="2">
    <source>
        <dbReference type="ARBA" id="ARBA00009215"/>
    </source>
</evidence>
<keyword evidence="11" id="KW-1185">Reference proteome</keyword>
<dbReference type="PANTHER" id="PTHR24016">
    <property type="entry name" value="CONSERVED OLIGOMERIC GOLGI COMPLEX SUBUNIT 4"/>
    <property type="match status" value="1"/>
</dbReference>
<evidence type="ECO:0000256" key="6">
    <source>
        <dbReference type="ARBA" id="ARBA00023034"/>
    </source>
</evidence>
<comment type="caution">
    <text evidence="10">The sequence shown here is derived from an EMBL/GenBank/DDBJ whole genome shotgun (WGS) entry which is preliminary data.</text>
</comment>
<evidence type="ECO:0000313" key="11">
    <source>
        <dbReference type="Proteomes" id="UP001050691"/>
    </source>
</evidence>
<keyword evidence="7" id="KW-0472">Membrane</keyword>
<evidence type="ECO:0000256" key="1">
    <source>
        <dbReference type="ARBA" id="ARBA00004395"/>
    </source>
</evidence>
<comment type="similarity">
    <text evidence="2">Belongs to the COG4 family.</text>
</comment>
<organism evidence="10 11">
    <name type="scientific">Clathrus columnatus</name>
    <dbReference type="NCBI Taxonomy" id="1419009"/>
    <lineage>
        <taxon>Eukaryota</taxon>
        <taxon>Fungi</taxon>
        <taxon>Dikarya</taxon>
        <taxon>Basidiomycota</taxon>
        <taxon>Agaricomycotina</taxon>
        <taxon>Agaricomycetes</taxon>
        <taxon>Phallomycetidae</taxon>
        <taxon>Phallales</taxon>
        <taxon>Clathraceae</taxon>
        <taxon>Clathrus</taxon>
    </lineage>
</organism>
<keyword evidence="6" id="KW-0333">Golgi apparatus</keyword>
<evidence type="ECO:0000256" key="5">
    <source>
        <dbReference type="ARBA" id="ARBA00022927"/>
    </source>
</evidence>
<sequence>MQVAHGDVVSSRSVTNLQSLLSSLSILQSHETALSESLAELLSNRDRIVDTLARIHELEPKISSLYEDANILARNISTTSDIAERIGGKVWSLDEEMKRVKEAGDRVGLVTELKTSLNSLQDAMQSGDWESATRHCARAMSIPVDVISGAFAELTIPTAESPLSPVQTLQNAREHLLSVFRTEFQRATESKDAAAISRYFKLFPVIGWEEEGLEIYSSFVVHLVRARVPASVKTSSPLYYITTITSLFEGVALIIDQHQPIVEKYYGNGKMIKVIAKLLEECDRVVRKLLIGWEEERAVKRKLTLASSSTFAFVAPTIRKSTVPSQVPESNIDPREIDQILLEISGMASRWGLFRRFLYDRIKEDSDDADSRIDWEGDNQDNTLAVKLPKTPSVLSLIQESATGNLFENLLMEYYYPLEIWYLRVITDKAHRLSSSDLTSIPPTSTTPDDFFYVLKVILNRLVSTSSRNTLHKTIQQLKDIITRDYASVIQKRLEDVYKHTNQGASTAQKEKQDREQKNLFIVYLNDLDISSSHMDRLIKDLLKSVTIPNNFLSIELEEVRSCISELLELVPRFQSIAKNGIEQLFNQLIRPRLRSLMGDIYKDTHYQLDGESFATAESQDLIRKRFAKMWESLTDGIKDMLRETNYRMFFNLAVDVIVRTWEKFLMGMKFTEACFAGCTHIIPVLTSCILQLGAIRLDHDIRSVLSYLSSQTPFGDAREKFQRLQQISTLLNLDIEEDGEEFYNNSGINWRVTLSEAKAAFGLRI</sequence>
<evidence type="ECO:0000256" key="4">
    <source>
        <dbReference type="ARBA" id="ARBA00022448"/>
    </source>
</evidence>
<keyword evidence="5" id="KW-0653">Protein transport</keyword>
<dbReference type="SMART" id="SM00762">
    <property type="entry name" value="Cog4"/>
    <property type="match status" value="1"/>
</dbReference>
<dbReference type="Pfam" id="PF08318">
    <property type="entry name" value="COG4_m"/>
    <property type="match status" value="1"/>
</dbReference>
<evidence type="ECO:0000313" key="10">
    <source>
        <dbReference type="EMBL" id="GJJ12454.1"/>
    </source>
</evidence>
<dbReference type="InterPro" id="IPR048682">
    <property type="entry name" value="COG4"/>
</dbReference>
<gene>
    <name evidence="10" type="ORF">Clacol_006696</name>
</gene>
<dbReference type="GO" id="GO:0015031">
    <property type="term" value="P:protein transport"/>
    <property type="evidence" value="ECO:0007669"/>
    <property type="project" value="UniProtKB-KW"/>
</dbReference>
<dbReference type="InterPro" id="IPR048680">
    <property type="entry name" value="COG4_N"/>
</dbReference>
<dbReference type="PANTHER" id="PTHR24016:SF0">
    <property type="entry name" value="CONSERVED OLIGOMERIC GOLGI COMPLEX SUBUNIT 4"/>
    <property type="match status" value="1"/>
</dbReference>
<dbReference type="Gene3D" id="1.20.58.1970">
    <property type="match status" value="1"/>
</dbReference>
<dbReference type="InterPro" id="IPR048684">
    <property type="entry name" value="COG4_C"/>
</dbReference>
<dbReference type="Proteomes" id="UP001050691">
    <property type="component" value="Unassembled WGS sequence"/>
</dbReference>
<dbReference type="AlphaFoldDB" id="A0AAV5AH12"/>
<evidence type="ECO:0000256" key="7">
    <source>
        <dbReference type="ARBA" id="ARBA00023136"/>
    </source>
</evidence>
<comment type="subcellular location">
    <subcellularLocation>
        <location evidence="1">Golgi apparatus membrane</location>
        <topology evidence="1">Peripheral membrane protein</topology>
    </subcellularLocation>
</comment>
<keyword evidence="4" id="KW-0813">Transport</keyword>
<protein>
    <recommendedName>
        <fullName evidence="3">Conserved oligomeric Golgi complex subunit 4</fullName>
    </recommendedName>
    <alternativeName>
        <fullName evidence="8">Component of oligomeric Golgi complex 4</fullName>
    </alternativeName>
</protein>
<dbReference type="GO" id="GO:0000139">
    <property type="term" value="C:Golgi membrane"/>
    <property type="evidence" value="ECO:0007669"/>
    <property type="project" value="UniProtKB-SubCell"/>
</dbReference>
<name>A0AAV5AH12_9AGAM</name>
<accession>A0AAV5AH12</accession>
<evidence type="ECO:0000256" key="8">
    <source>
        <dbReference type="ARBA" id="ARBA00031340"/>
    </source>
</evidence>
<reference evidence="10" key="1">
    <citation type="submission" date="2021-10" db="EMBL/GenBank/DDBJ databases">
        <title>De novo Genome Assembly of Clathrus columnatus (Basidiomycota, Fungi) Using Illumina and Nanopore Sequence Data.</title>
        <authorList>
            <person name="Ogiso-Tanaka E."/>
            <person name="Itagaki H."/>
            <person name="Hosoya T."/>
            <person name="Hosaka K."/>
        </authorList>
    </citation>
    <scope>NUCLEOTIDE SEQUENCE</scope>
    <source>
        <strain evidence="10">MO-923</strain>
    </source>
</reference>
<dbReference type="Pfam" id="PF20663">
    <property type="entry name" value="COG4_N"/>
    <property type="match status" value="1"/>
</dbReference>
<feature type="domain" description="COG4 transport protein middle alpha-helical bundle" evidence="9">
    <location>
        <begin position="169"/>
        <end position="495"/>
    </location>
</feature>
<proteinExistence type="inferred from homology"/>
<dbReference type="Gene3D" id="1.10.287.1060">
    <property type="entry name" value="ESAT-6-like"/>
    <property type="match status" value="1"/>
</dbReference>
<dbReference type="Pfam" id="PF20662">
    <property type="entry name" value="COG4_C"/>
    <property type="match status" value="1"/>
</dbReference>
<dbReference type="InterPro" id="IPR013167">
    <property type="entry name" value="COG4_M"/>
</dbReference>